<organism evidence="3 4">
    <name type="scientific">Fusarium anthophilum</name>
    <dbReference type="NCBI Taxonomy" id="48485"/>
    <lineage>
        <taxon>Eukaryota</taxon>
        <taxon>Fungi</taxon>
        <taxon>Dikarya</taxon>
        <taxon>Ascomycota</taxon>
        <taxon>Pezizomycotina</taxon>
        <taxon>Sordariomycetes</taxon>
        <taxon>Hypocreomycetidae</taxon>
        <taxon>Hypocreales</taxon>
        <taxon>Nectriaceae</taxon>
        <taxon>Fusarium</taxon>
        <taxon>Fusarium fujikuroi species complex</taxon>
    </lineage>
</organism>
<dbReference type="InterPro" id="IPR031348">
    <property type="entry name" value="PigL_N"/>
</dbReference>
<feature type="compositionally biased region" description="Polar residues" evidence="1">
    <location>
        <begin position="277"/>
        <end position="286"/>
    </location>
</feature>
<dbReference type="Proteomes" id="UP000573603">
    <property type="component" value="Unassembled WGS sequence"/>
</dbReference>
<feature type="compositionally biased region" description="Basic and acidic residues" evidence="1">
    <location>
        <begin position="407"/>
        <end position="433"/>
    </location>
</feature>
<comment type="caution">
    <text evidence="3">The sequence shown here is derived from an EMBL/GenBank/DDBJ whole genome shotgun (WGS) entry which is preliminary data.</text>
</comment>
<feature type="region of interest" description="Disordered" evidence="1">
    <location>
        <begin position="353"/>
        <end position="433"/>
    </location>
</feature>
<dbReference type="Pfam" id="PF17111">
    <property type="entry name" value="PigL_N"/>
    <property type="match status" value="1"/>
</dbReference>
<proteinExistence type="predicted"/>
<keyword evidence="4" id="KW-1185">Reference proteome</keyword>
<evidence type="ECO:0000313" key="3">
    <source>
        <dbReference type="EMBL" id="KAF5251684.1"/>
    </source>
</evidence>
<feature type="region of interest" description="Disordered" evidence="1">
    <location>
        <begin position="272"/>
        <end position="317"/>
    </location>
</feature>
<feature type="compositionally biased region" description="Low complexity" evidence="1">
    <location>
        <begin position="367"/>
        <end position="379"/>
    </location>
</feature>
<sequence>MDPLSIATGCATLISTIGSLSLSINTFVRTCREARSDLDRVARELLSLQTVLELIQEDVTDESKTFPTTLERHVSVIIINCNLVVVELQECITKYGGDSRLKSKAGWAINGQGDVAKLRSNLEAHKAALELALDMLSLHVTKEIKNDTSEIRNETSAIKDDTAQILQEILRLQQRLPKQGGNDYILQNFLEEMTTYTEKALDGASIDGGDSSTKAPSFVLETDEGSQRPSDPAYLSDWELDSAASDKVAYKLKMKRWEEQQNEERLAEAKLKDVQRSIESTQQQPTAFHHSGHREPSEEDDELGPVPPKDAYIEEWERSSIESETEWWEKKEREWQYRKHQLDSGQVQHLITSAHSTSTSSREDAKGTTGTHPHGATAPEKYQSQSSPTDPSAVARKRYFKPGSANHDSDNKYSQDSEKQETEGTNDISRKATKSERLPLSVSAVVSGTQDSYYVEAETFYGRLVINWPMPTAITDLLSEDYYIESSCNTFTALTCTAQELPSQKDTLRPRRFLKPRDIKVVFYIPVTTKTTSSCFKRQWEFITTAVAGLARRLELSGDVPPPWHNIVIVVEGPPRWDDIHPEIEIMLTELGILYQTDNLVTKVDGMVLDPPYHKDHCKVFGKMIYGTIHEYTVQPTIRPQHTCTKSIMGTEPLQVIAVASQWSQTDWASHKPALPHNWAAAVCEVLKPEFIMSLPEHQIRAIPSPGEFLKGVWNCQIRFRTSKHEQINQCVLTSPDQFQADRKNMITRSEGARGFARRLFGKSESK</sequence>
<dbReference type="EMBL" id="JABEVY010000066">
    <property type="protein sequence ID" value="KAF5251684.1"/>
    <property type="molecule type" value="Genomic_DNA"/>
</dbReference>
<dbReference type="AlphaFoldDB" id="A0A8H4ZS11"/>
<feature type="domain" description="Azaphilone pigments biosynthesis cluster protein L N-terminal" evidence="2">
    <location>
        <begin position="1"/>
        <end position="176"/>
    </location>
</feature>
<evidence type="ECO:0000259" key="2">
    <source>
        <dbReference type="Pfam" id="PF17111"/>
    </source>
</evidence>
<accession>A0A8H4ZS11</accession>
<protein>
    <recommendedName>
        <fullName evidence="2">Azaphilone pigments biosynthesis cluster protein L N-terminal domain-containing protein</fullName>
    </recommendedName>
</protein>
<name>A0A8H4ZS11_9HYPO</name>
<evidence type="ECO:0000313" key="4">
    <source>
        <dbReference type="Proteomes" id="UP000573603"/>
    </source>
</evidence>
<feature type="region of interest" description="Disordered" evidence="1">
    <location>
        <begin position="202"/>
        <end position="234"/>
    </location>
</feature>
<evidence type="ECO:0000256" key="1">
    <source>
        <dbReference type="SAM" id="MobiDB-lite"/>
    </source>
</evidence>
<reference evidence="3 4" key="1">
    <citation type="journal article" date="2020" name="BMC Genomics">
        <title>Correction to: Identification and distribution of gene clusters required for synthesis of sphingolipid metabolism inhibitors in diverse species of the filamentous fungus Fusarium.</title>
        <authorList>
            <person name="Kim H.S."/>
            <person name="Lohmar J.M."/>
            <person name="Busman M."/>
            <person name="Brown D.W."/>
            <person name="Naumann T.A."/>
            <person name="Divon H.H."/>
            <person name="Lysoe E."/>
            <person name="Uhlig S."/>
            <person name="Proctor R.H."/>
        </authorList>
    </citation>
    <scope>NUCLEOTIDE SEQUENCE [LARGE SCALE GENOMIC DNA]</scope>
    <source>
        <strain evidence="3 4">NRRL 25214</strain>
    </source>
</reference>
<gene>
    <name evidence="3" type="ORF">FANTH_3294</name>
</gene>